<evidence type="ECO:0000313" key="2">
    <source>
        <dbReference type="Proteomes" id="UP001164746"/>
    </source>
</evidence>
<organism evidence="1 2">
    <name type="scientific">Mya arenaria</name>
    <name type="common">Soft-shell clam</name>
    <dbReference type="NCBI Taxonomy" id="6604"/>
    <lineage>
        <taxon>Eukaryota</taxon>
        <taxon>Metazoa</taxon>
        <taxon>Spiralia</taxon>
        <taxon>Lophotrochozoa</taxon>
        <taxon>Mollusca</taxon>
        <taxon>Bivalvia</taxon>
        <taxon>Autobranchia</taxon>
        <taxon>Heteroconchia</taxon>
        <taxon>Euheterodonta</taxon>
        <taxon>Imparidentia</taxon>
        <taxon>Neoheterodontei</taxon>
        <taxon>Myida</taxon>
        <taxon>Myoidea</taxon>
        <taxon>Myidae</taxon>
        <taxon>Mya</taxon>
    </lineage>
</organism>
<dbReference type="Proteomes" id="UP001164746">
    <property type="component" value="Chromosome 11"/>
</dbReference>
<protein>
    <submittedName>
        <fullName evidence="1">Uncharacterized protein</fullName>
    </submittedName>
</protein>
<dbReference type="EMBL" id="CP111022">
    <property type="protein sequence ID" value="WAR19782.1"/>
    <property type="molecule type" value="Genomic_DNA"/>
</dbReference>
<reference evidence="1" key="1">
    <citation type="submission" date="2022-11" db="EMBL/GenBank/DDBJ databases">
        <title>Centuries of genome instability and evolution in soft-shell clam transmissible cancer (bioRxiv).</title>
        <authorList>
            <person name="Hart S.F.M."/>
            <person name="Yonemitsu M.A."/>
            <person name="Giersch R.M."/>
            <person name="Beal B.F."/>
            <person name="Arriagada G."/>
            <person name="Davis B.W."/>
            <person name="Ostrander E.A."/>
            <person name="Goff S.P."/>
            <person name="Metzger M.J."/>
        </authorList>
    </citation>
    <scope>NUCLEOTIDE SEQUENCE</scope>
    <source>
        <strain evidence="1">MELC-2E11</strain>
        <tissue evidence="1">Siphon/mantle</tissue>
    </source>
</reference>
<keyword evidence="2" id="KW-1185">Reference proteome</keyword>
<name>A0ABY7FFL6_MYAAR</name>
<gene>
    <name evidence="1" type="ORF">MAR_001620</name>
</gene>
<feature type="non-terminal residue" evidence="1">
    <location>
        <position position="238"/>
    </location>
</feature>
<proteinExistence type="predicted"/>
<evidence type="ECO:0000313" key="1">
    <source>
        <dbReference type="EMBL" id="WAR19782.1"/>
    </source>
</evidence>
<accession>A0ABY7FFL6</accession>
<sequence>MASKQSKSFKDSVLHASDEIHDFSCSVCKDDNLNTEAKMCRSISMISDLARDIHKMTDFKQLPAKVAKVLASLNQVGEARKKNQSSLKASGKSILTKIKNLRKTLNKLLDEIEKKTVEAMDSVLVDLDGSIQKDIDQSVHLHDQLEALMDTIQTRGDDSESSSYIGYRRCQDKIAEVNSLLKQMSTRPEATITFQPDTQSEQLLSELKTLGYIEGYPDTQFQNNPVGVPSPGGIITFS</sequence>